<accession>D7DQ29</accession>
<dbReference type="EMBL" id="CP002056">
    <property type="protein sequence ID" value="ADI29400.1"/>
    <property type="molecule type" value="Genomic_DNA"/>
</dbReference>
<reference evidence="2" key="1">
    <citation type="submission" date="2010-05" db="EMBL/GenBank/DDBJ databases">
        <title>Complete sequence of Methylotenera sp. 301.</title>
        <authorList>
            <person name="Lucas S."/>
            <person name="Copeland A."/>
            <person name="Lapidus A."/>
            <person name="Cheng J.-F."/>
            <person name="Bruce D."/>
            <person name="Goodwin L."/>
            <person name="Pitluck S."/>
            <person name="Clum A."/>
            <person name="Land M."/>
            <person name="Hauser L."/>
            <person name="Kyrpides N."/>
            <person name="Ivanova N."/>
            <person name="Chistoservova L."/>
            <person name="Kalyuzhnaya M."/>
            <person name="Woyke T."/>
        </authorList>
    </citation>
    <scope>NUCLEOTIDE SEQUENCE [LARGE SCALE GENOMIC DNA]</scope>
    <source>
        <strain evidence="2">301</strain>
    </source>
</reference>
<dbReference type="Proteomes" id="UP000000383">
    <property type="component" value="Chromosome"/>
</dbReference>
<organism evidence="1 2">
    <name type="scientific">Methylotenera versatilis (strain 301)</name>
    <dbReference type="NCBI Taxonomy" id="666681"/>
    <lineage>
        <taxon>Bacteria</taxon>
        <taxon>Pseudomonadati</taxon>
        <taxon>Pseudomonadota</taxon>
        <taxon>Betaproteobacteria</taxon>
        <taxon>Nitrosomonadales</taxon>
        <taxon>Methylophilaceae</taxon>
        <taxon>Methylotenera</taxon>
    </lineage>
</organism>
<proteinExistence type="predicted"/>
<evidence type="ECO:0000313" key="1">
    <source>
        <dbReference type="EMBL" id="ADI29400.1"/>
    </source>
</evidence>
<dbReference type="KEGG" id="meh:M301_1016"/>
<dbReference type="AlphaFoldDB" id="D7DQ29"/>
<keyword evidence="2" id="KW-1185">Reference proteome</keyword>
<evidence type="ECO:0008006" key="3">
    <source>
        <dbReference type="Google" id="ProtNLM"/>
    </source>
</evidence>
<reference evidence="1 2" key="2">
    <citation type="journal article" date="2011" name="J. Bacteriol.">
        <title>Genomes of three methylotrophs from a single niche uncover genetic and metabolic divergence of Methylophilaceae.</title>
        <authorList>
            <person name="Lapidus A."/>
            <person name="Clum A."/>
            <person name="Labutti K."/>
            <person name="Kaluzhnaya M.G."/>
            <person name="Lim S."/>
            <person name="Beck D.A."/>
            <person name="Glavina Del Rio T."/>
            <person name="Nolan M."/>
            <person name="Mavromatis K."/>
            <person name="Huntemann M."/>
            <person name="Lucas S."/>
            <person name="Lidstrom M.E."/>
            <person name="Ivanova N."/>
            <person name="Chistoserdova L."/>
        </authorList>
    </citation>
    <scope>NUCLEOTIDE SEQUENCE [LARGE SCALE GENOMIC DNA]</scope>
    <source>
        <strain evidence="1 2">301</strain>
    </source>
</reference>
<name>D7DQ29_METV0</name>
<protein>
    <recommendedName>
        <fullName evidence="3">HEPN domain-containing protein</fullName>
    </recommendedName>
</protein>
<dbReference type="HOGENOM" id="CLU_2024027_0_0_4"/>
<evidence type="ECO:0000313" key="2">
    <source>
        <dbReference type="Proteomes" id="UP000000383"/>
    </source>
</evidence>
<gene>
    <name evidence="1" type="ordered locus">M301_1016</name>
</gene>
<dbReference type="eggNOG" id="ENOG5032WG8">
    <property type="taxonomic scope" value="Bacteria"/>
</dbReference>
<sequence>MLKHAKSWLTNLDRASDDRKEHSVRAVRNVIIASRETAVYMRSMKDTGNQSHETEAHLSILWTELSFALQDIGITKLAKRCQIKGMHWANPNHYDEDFLQKADVGLERMEKLANEILVQINR</sequence>